<dbReference type="EMBL" id="CP061799">
    <property type="protein sequence ID" value="QTA78050.1"/>
    <property type="molecule type" value="Genomic_DNA"/>
</dbReference>
<sequence>MEQKTFNLSNGLILEIKDESKKIAKDRWVVRLRALIDISLKYIDRDDIKAELGENVIYEKRRERNFIAETEKDAVFNELTQSFVNMSLKYLAHPDFPKKFILKKYNEHKKDQARVISFKR</sequence>
<name>A0A975B3D2_9BACT</name>
<reference evidence="1" key="1">
    <citation type="journal article" date="2021" name="Microb. Physiol.">
        <title>Proteogenomic Insights into the Physiology of Marine, Sulfate-Reducing, Filamentous Desulfonema limicola and Desulfonema magnum.</title>
        <authorList>
            <person name="Schnaars V."/>
            <person name="Wohlbrand L."/>
            <person name="Scheve S."/>
            <person name="Hinrichs C."/>
            <person name="Reinhardt R."/>
            <person name="Rabus R."/>
        </authorList>
    </citation>
    <scope>NUCLEOTIDE SEQUENCE</scope>
    <source>
        <strain evidence="1">5ac10</strain>
    </source>
</reference>
<dbReference type="KEGG" id="dli:dnl_02590"/>
<dbReference type="RefSeq" id="WP_207689952.1">
    <property type="nucleotide sequence ID" value="NZ_CP061799.1"/>
</dbReference>
<keyword evidence="2" id="KW-1185">Reference proteome</keyword>
<evidence type="ECO:0000313" key="1">
    <source>
        <dbReference type="EMBL" id="QTA78050.1"/>
    </source>
</evidence>
<proteinExistence type="predicted"/>
<dbReference type="Proteomes" id="UP000663720">
    <property type="component" value="Chromosome"/>
</dbReference>
<evidence type="ECO:0000313" key="2">
    <source>
        <dbReference type="Proteomes" id="UP000663720"/>
    </source>
</evidence>
<dbReference type="AlphaFoldDB" id="A0A975B3D2"/>
<organism evidence="1 2">
    <name type="scientific">Desulfonema limicola</name>
    <dbReference type="NCBI Taxonomy" id="45656"/>
    <lineage>
        <taxon>Bacteria</taxon>
        <taxon>Pseudomonadati</taxon>
        <taxon>Thermodesulfobacteriota</taxon>
        <taxon>Desulfobacteria</taxon>
        <taxon>Desulfobacterales</taxon>
        <taxon>Desulfococcaceae</taxon>
        <taxon>Desulfonema</taxon>
    </lineage>
</organism>
<gene>
    <name evidence="1" type="ORF">dnl_02590</name>
</gene>
<protein>
    <submittedName>
        <fullName evidence="1">Uncharacterized protein</fullName>
    </submittedName>
</protein>
<accession>A0A975B3D2</accession>